<protein>
    <submittedName>
        <fullName evidence="2">Uncharacterized protein</fullName>
    </submittedName>
</protein>
<evidence type="ECO:0000313" key="3">
    <source>
        <dbReference type="Proteomes" id="UP001589575"/>
    </source>
</evidence>
<name>A0ABV5G168_9MICC</name>
<dbReference type="Proteomes" id="UP001589575">
    <property type="component" value="Unassembled WGS sequence"/>
</dbReference>
<comment type="caution">
    <text evidence="2">The sequence shown here is derived from an EMBL/GenBank/DDBJ whole genome shotgun (WGS) entry which is preliminary data.</text>
</comment>
<keyword evidence="3" id="KW-1185">Reference proteome</keyword>
<accession>A0ABV5G168</accession>
<dbReference type="EMBL" id="JBHMFI010000001">
    <property type="protein sequence ID" value="MFB9072647.1"/>
    <property type="molecule type" value="Genomic_DNA"/>
</dbReference>
<reference evidence="2 3" key="1">
    <citation type="submission" date="2024-09" db="EMBL/GenBank/DDBJ databases">
        <authorList>
            <person name="Sun Q."/>
            <person name="Mori K."/>
        </authorList>
    </citation>
    <scope>NUCLEOTIDE SEQUENCE [LARGE SCALE GENOMIC DNA]</scope>
    <source>
        <strain evidence="2 3">CCM 7609</strain>
    </source>
</reference>
<sequence>MGQLGQHLTQGGHRGGRRGRPGADRGFRVHGCHGPSSARDPVRDTSRSCVAAVKPVPRTPDHQAGIPSGCDAQGRHRKGTRGTEMAVVMYGRITDNPIPRSTP</sequence>
<proteinExistence type="predicted"/>
<evidence type="ECO:0000313" key="2">
    <source>
        <dbReference type="EMBL" id="MFB9072647.1"/>
    </source>
</evidence>
<organism evidence="2 3">
    <name type="scientific">Citricoccus parietis</name>
    <dbReference type="NCBI Taxonomy" id="592307"/>
    <lineage>
        <taxon>Bacteria</taxon>
        <taxon>Bacillati</taxon>
        <taxon>Actinomycetota</taxon>
        <taxon>Actinomycetes</taxon>
        <taxon>Micrococcales</taxon>
        <taxon>Micrococcaceae</taxon>
        <taxon>Citricoccus</taxon>
    </lineage>
</organism>
<gene>
    <name evidence="2" type="ORF">ACFFX0_16160</name>
</gene>
<feature type="region of interest" description="Disordered" evidence="1">
    <location>
        <begin position="1"/>
        <end position="80"/>
    </location>
</feature>
<evidence type="ECO:0000256" key="1">
    <source>
        <dbReference type="SAM" id="MobiDB-lite"/>
    </source>
</evidence>